<dbReference type="AlphaFoldDB" id="A0A9W4U2V1"/>
<sequence>MFGHFKYSPVHVTSPIIDTAPSLSHPSLPYVCSQALISFSLSLFPSFCQLLYT</sequence>
<evidence type="ECO:0000313" key="2">
    <source>
        <dbReference type="Proteomes" id="UP001152607"/>
    </source>
</evidence>
<gene>
    <name evidence="1" type="ORF">PDIGIT_LOCUS360</name>
</gene>
<protein>
    <submittedName>
        <fullName evidence="1">Uncharacterized protein</fullName>
    </submittedName>
</protein>
<dbReference type="EMBL" id="CAOQHR010000001">
    <property type="protein sequence ID" value="CAI6234867.1"/>
    <property type="molecule type" value="Genomic_DNA"/>
</dbReference>
<dbReference type="Proteomes" id="UP001152607">
    <property type="component" value="Unassembled WGS sequence"/>
</dbReference>
<reference evidence="1" key="1">
    <citation type="submission" date="2023-01" db="EMBL/GenBank/DDBJ databases">
        <authorList>
            <person name="Van Ghelder C."/>
            <person name="Rancurel C."/>
        </authorList>
    </citation>
    <scope>NUCLEOTIDE SEQUENCE</scope>
    <source>
        <strain evidence="1">CNCM I-4278</strain>
    </source>
</reference>
<accession>A0A9W4U2V1</accession>
<name>A0A9W4U2V1_9PLEO</name>
<evidence type="ECO:0000313" key="1">
    <source>
        <dbReference type="EMBL" id="CAI6234867.1"/>
    </source>
</evidence>
<comment type="caution">
    <text evidence="1">The sequence shown here is derived from an EMBL/GenBank/DDBJ whole genome shotgun (WGS) entry which is preliminary data.</text>
</comment>
<proteinExistence type="predicted"/>
<keyword evidence="2" id="KW-1185">Reference proteome</keyword>
<organism evidence="1 2">
    <name type="scientific">Periconia digitata</name>
    <dbReference type="NCBI Taxonomy" id="1303443"/>
    <lineage>
        <taxon>Eukaryota</taxon>
        <taxon>Fungi</taxon>
        <taxon>Dikarya</taxon>
        <taxon>Ascomycota</taxon>
        <taxon>Pezizomycotina</taxon>
        <taxon>Dothideomycetes</taxon>
        <taxon>Pleosporomycetidae</taxon>
        <taxon>Pleosporales</taxon>
        <taxon>Massarineae</taxon>
        <taxon>Periconiaceae</taxon>
        <taxon>Periconia</taxon>
    </lineage>
</organism>